<gene>
    <name evidence="1" type="ORF">DF196_07070</name>
</gene>
<dbReference type="InterPro" id="IPR027417">
    <property type="entry name" value="P-loop_NTPase"/>
</dbReference>
<accession>A0A2U2N9C6</accession>
<evidence type="ECO:0008006" key="3">
    <source>
        <dbReference type="Google" id="ProtNLM"/>
    </source>
</evidence>
<proteinExistence type="predicted"/>
<dbReference type="EMBL" id="QFFM01000012">
    <property type="protein sequence ID" value="PWG65688.1"/>
    <property type="molecule type" value="Genomic_DNA"/>
</dbReference>
<sequence>MVAGKSGSGKYYAMVTPAIEALLYGYDLIVIDPSKGASDFKPWGESRSIAFIGQGNYRQTEACVLWVEAELDRRVKLLAKTGCTHIDDLPEADRPKRILLVFDEFESYLKGIMKPTANPADDQEIAKLNRRINSRNASIRRTGGALSRIAIQGRTTGISILIGAHRLTSRDCDVFPGGRAFYKTVGKLVLGAESLADVVCMMNLSEAHRLQKDYEINDGKTIGRGIYESAEGMLSVVQTWWPGTSDDISDVLSGVQSAEKINFDEYLPPEVK</sequence>
<dbReference type="Gene3D" id="3.40.50.300">
    <property type="entry name" value="P-loop containing nucleotide triphosphate hydrolases"/>
    <property type="match status" value="1"/>
</dbReference>
<reference evidence="1 2" key="1">
    <citation type="journal article" date="2018" name="Int. J. Syst. Evol. Microbiol.">
        <title>Bifidobacterium callitrichidarum sp. nov. from the faeces of the emperor tamarin (Saguinus imperator).</title>
        <authorList>
            <person name="Modesto M."/>
            <person name="Michelini S."/>
            <person name="Sansosti M.C."/>
            <person name="De Filippo C."/>
            <person name="Cavalieri D."/>
            <person name="Qvirist L."/>
            <person name="Andlid T."/>
            <person name="Spiezio C."/>
            <person name="Sandri C."/>
            <person name="Pascarelli S."/>
            <person name="Sgorbati B."/>
            <person name="Mattarelli P."/>
        </authorList>
    </citation>
    <scope>NUCLEOTIDE SEQUENCE [LARGE SCALE GENOMIC DNA]</scope>
    <source>
        <strain evidence="1 2">TRI 5</strain>
    </source>
</reference>
<organism evidence="1 2">
    <name type="scientific">Bifidobacterium callitrichidarum</name>
    <dbReference type="NCBI Taxonomy" id="2052941"/>
    <lineage>
        <taxon>Bacteria</taxon>
        <taxon>Bacillati</taxon>
        <taxon>Actinomycetota</taxon>
        <taxon>Actinomycetes</taxon>
        <taxon>Bifidobacteriales</taxon>
        <taxon>Bifidobacteriaceae</taxon>
        <taxon>Bifidobacterium</taxon>
    </lineage>
</organism>
<protein>
    <recommendedName>
        <fullName evidence="3">FtsK domain-containing protein</fullName>
    </recommendedName>
</protein>
<evidence type="ECO:0000313" key="2">
    <source>
        <dbReference type="Proteomes" id="UP000245876"/>
    </source>
</evidence>
<keyword evidence="2" id="KW-1185">Reference proteome</keyword>
<dbReference type="Proteomes" id="UP000245876">
    <property type="component" value="Unassembled WGS sequence"/>
</dbReference>
<dbReference type="SUPFAM" id="SSF52540">
    <property type="entry name" value="P-loop containing nucleoside triphosphate hydrolases"/>
    <property type="match status" value="1"/>
</dbReference>
<evidence type="ECO:0000313" key="1">
    <source>
        <dbReference type="EMBL" id="PWG65688.1"/>
    </source>
</evidence>
<comment type="caution">
    <text evidence="1">The sequence shown here is derived from an EMBL/GenBank/DDBJ whole genome shotgun (WGS) entry which is preliminary data.</text>
</comment>
<dbReference type="AlphaFoldDB" id="A0A2U2N9C6"/>
<name>A0A2U2N9C6_9BIFI</name>